<evidence type="ECO:0000256" key="2">
    <source>
        <dbReference type="ARBA" id="ARBA00023242"/>
    </source>
</evidence>
<dbReference type="InterPro" id="IPR038718">
    <property type="entry name" value="SNF2-like_sf"/>
</dbReference>
<protein>
    <submittedName>
        <fullName evidence="4">Transcriptional regulator</fullName>
    </submittedName>
</protein>
<proteinExistence type="predicted"/>
<evidence type="ECO:0000256" key="1">
    <source>
        <dbReference type="ARBA" id="ARBA00004123"/>
    </source>
</evidence>
<feature type="non-terminal residue" evidence="4">
    <location>
        <position position="1"/>
    </location>
</feature>
<dbReference type="EMBL" id="JAHRIQ010083215">
    <property type="protein sequence ID" value="MEQ2248580.1"/>
    <property type="molecule type" value="Genomic_DNA"/>
</dbReference>
<reference evidence="4 5" key="1">
    <citation type="submission" date="2021-06" db="EMBL/GenBank/DDBJ databases">
        <authorList>
            <person name="Palmer J.M."/>
        </authorList>
    </citation>
    <scope>NUCLEOTIDE SEQUENCE [LARGE SCALE GENOMIC DNA]</scope>
    <source>
        <strain evidence="5">if_2019</strain>
        <tissue evidence="4">Muscle</tissue>
    </source>
</reference>
<evidence type="ECO:0000313" key="4">
    <source>
        <dbReference type="EMBL" id="MEQ2248580.1"/>
    </source>
</evidence>
<keyword evidence="2" id="KW-0539">Nucleus</keyword>
<evidence type="ECO:0000313" key="5">
    <source>
        <dbReference type="Proteomes" id="UP001482620"/>
    </source>
</evidence>
<accession>A0ABV0UTP0</accession>
<sequence>FHSWEMFEDEHGKGRDSGYASLHKELEPFLLRRVKKDVEKSLPAKVEQILRVEMSAIQKQYYKWILTRNYKALSKGTKGSTSGFLNIMMELKKCCNHCYLIKPPDDNEPFNKTEALQVFLRFIHQNKISRLLLMLIESSVSTMTSPERFLLNNFSLSFSWLLCALPQKDFAYVNYAW</sequence>
<comment type="subcellular location">
    <subcellularLocation>
        <location evidence="1">Nucleus</location>
    </subcellularLocation>
</comment>
<dbReference type="PANTHER" id="PTHR45623">
    <property type="entry name" value="CHROMODOMAIN-HELICASE-DNA-BINDING PROTEIN 3-RELATED-RELATED"/>
    <property type="match status" value="1"/>
</dbReference>
<dbReference type="Gene3D" id="3.40.50.300">
    <property type="entry name" value="P-loop containing nucleotide triphosphate hydrolases"/>
    <property type="match status" value="1"/>
</dbReference>
<evidence type="ECO:0000259" key="3">
    <source>
        <dbReference type="Pfam" id="PF00176"/>
    </source>
</evidence>
<gene>
    <name evidence="4" type="primary">CHD1_1</name>
    <name evidence="4" type="ORF">ILYODFUR_020498</name>
</gene>
<dbReference type="Gene3D" id="3.40.50.10810">
    <property type="entry name" value="Tandem AAA-ATPase domain"/>
    <property type="match status" value="1"/>
</dbReference>
<name>A0ABV0UTP0_9TELE</name>
<feature type="domain" description="SNF2 N-terminal" evidence="3">
    <location>
        <begin position="1"/>
        <end position="100"/>
    </location>
</feature>
<dbReference type="Proteomes" id="UP001482620">
    <property type="component" value="Unassembled WGS sequence"/>
</dbReference>
<comment type="caution">
    <text evidence="4">The sequence shown here is derived from an EMBL/GenBank/DDBJ whole genome shotgun (WGS) entry which is preliminary data.</text>
</comment>
<dbReference type="Pfam" id="PF00176">
    <property type="entry name" value="SNF2-rel_dom"/>
    <property type="match status" value="1"/>
</dbReference>
<dbReference type="InterPro" id="IPR027417">
    <property type="entry name" value="P-loop_NTPase"/>
</dbReference>
<dbReference type="PANTHER" id="PTHR45623:SF7">
    <property type="entry name" value="CHROMODOMAIN-HELICASE-DNA-BINDING PROTEIN 1"/>
    <property type="match status" value="1"/>
</dbReference>
<organism evidence="4 5">
    <name type="scientific">Ilyodon furcidens</name>
    <name type="common">goldbreast splitfin</name>
    <dbReference type="NCBI Taxonomy" id="33524"/>
    <lineage>
        <taxon>Eukaryota</taxon>
        <taxon>Metazoa</taxon>
        <taxon>Chordata</taxon>
        <taxon>Craniata</taxon>
        <taxon>Vertebrata</taxon>
        <taxon>Euteleostomi</taxon>
        <taxon>Actinopterygii</taxon>
        <taxon>Neopterygii</taxon>
        <taxon>Teleostei</taxon>
        <taxon>Neoteleostei</taxon>
        <taxon>Acanthomorphata</taxon>
        <taxon>Ovalentaria</taxon>
        <taxon>Atherinomorphae</taxon>
        <taxon>Cyprinodontiformes</taxon>
        <taxon>Goodeidae</taxon>
        <taxon>Ilyodon</taxon>
    </lineage>
</organism>
<dbReference type="SUPFAM" id="SSF52540">
    <property type="entry name" value="P-loop containing nucleoside triphosphate hydrolases"/>
    <property type="match status" value="1"/>
</dbReference>
<keyword evidence="5" id="KW-1185">Reference proteome</keyword>
<dbReference type="InterPro" id="IPR000330">
    <property type="entry name" value="SNF2_N"/>
</dbReference>